<feature type="transmembrane region" description="Helical" evidence="6">
    <location>
        <begin position="295"/>
        <end position="317"/>
    </location>
</feature>
<feature type="transmembrane region" description="Helical" evidence="6">
    <location>
        <begin position="685"/>
        <end position="709"/>
    </location>
</feature>
<evidence type="ECO:0000313" key="9">
    <source>
        <dbReference type="EMBL" id="MTI26523.1"/>
    </source>
</evidence>
<evidence type="ECO:0000313" key="10">
    <source>
        <dbReference type="Proteomes" id="UP000798808"/>
    </source>
</evidence>
<gene>
    <name evidence="9" type="ORF">E1163_16315</name>
</gene>
<protein>
    <submittedName>
        <fullName evidence="9">ABC transporter permease</fullName>
    </submittedName>
</protein>
<dbReference type="InterPro" id="IPR025857">
    <property type="entry name" value="MacB_PCD"/>
</dbReference>
<feature type="transmembrane region" description="Helical" evidence="6">
    <location>
        <begin position="767"/>
        <end position="792"/>
    </location>
</feature>
<feature type="domain" description="ABC3 transporter permease C-terminal" evidence="7">
    <location>
        <begin position="689"/>
        <end position="801"/>
    </location>
</feature>
<dbReference type="PANTHER" id="PTHR30572">
    <property type="entry name" value="MEMBRANE COMPONENT OF TRANSPORTER-RELATED"/>
    <property type="match status" value="1"/>
</dbReference>
<keyword evidence="10" id="KW-1185">Reference proteome</keyword>
<dbReference type="Pfam" id="PF02687">
    <property type="entry name" value="FtsX"/>
    <property type="match status" value="2"/>
</dbReference>
<keyword evidence="3 6" id="KW-0812">Transmembrane</keyword>
<proteinExistence type="predicted"/>
<feature type="transmembrane region" description="Helical" evidence="6">
    <location>
        <begin position="351"/>
        <end position="372"/>
    </location>
</feature>
<dbReference type="EMBL" id="SMLW01000585">
    <property type="protein sequence ID" value="MTI26523.1"/>
    <property type="molecule type" value="Genomic_DNA"/>
</dbReference>
<comment type="subcellular location">
    <subcellularLocation>
        <location evidence="1">Cell membrane</location>
        <topology evidence="1">Multi-pass membrane protein</topology>
    </subcellularLocation>
</comment>
<name>A0ABW9RTA8_9BACT</name>
<comment type="caution">
    <text evidence="9">The sequence shown here is derived from an EMBL/GenBank/DDBJ whole genome shotgun (WGS) entry which is preliminary data.</text>
</comment>
<evidence type="ECO:0000259" key="8">
    <source>
        <dbReference type="Pfam" id="PF12704"/>
    </source>
</evidence>
<dbReference type="RefSeq" id="WP_155173537.1">
    <property type="nucleotide sequence ID" value="NZ_BAAAFL010000012.1"/>
</dbReference>
<evidence type="ECO:0000256" key="6">
    <source>
        <dbReference type="SAM" id="Phobius"/>
    </source>
</evidence>
<feature type="domain" description="MacB-like periplasmic core" evidence="8">
    <location>
        <begin position="445"/>
        <end position="614"/>
    </location>
</feature>
<dbReference type="Pfam" id="PF12704">
    <property type="entry name" value="MacB_PCD"/>
    <property type="match status" value="2"/>
</dbReference>
<evidence type="ECO:0000259" key="7">
    <source>
        <dbReference type="Pfam" id="PF02687"/>
    </source>
</evidence>
<dbReference type="InterPro" id="IPR050250">
    <property type="entry name" value="Macrolide_Exporter_MacB"/>
</dbReference>
<reference evidence="9 10" key="1">
    <citation type="submission" date="2019-02" db="EMBL/GenBank/DDBJ databases">
        <authorList>
            <person name="Goldberg S.R."/>
            <person name="Haltli B.A."/>
            <person name="Correa H."/>
            <person name="Russell K.G."/>
        </authorList>
    </citation>
    <scope>NUCLEOTIDE SEQUENCE [LARGE SCALE GENOMIC DNA]</scope>
    <source>
        <strain evidence="9 10">JCM 16186</strain>
    </source>
</reference>
<dbReference type="PANTHER" id="PTHR30572:SF18">
    <property type="entry name" value="ABC-TYPE MACROLIDE FAMILY EXPORT SYSTEM PERMEASE COMPONENT 2"/>
    <property type="match status" value="1"/>
</dbReference>
<evidence type="ECO:0000256" key="2">
    <source>
        <dbReference type="ARBA" id="ARBA00022475"/>
    </source>
</evidence>
<feature type="domain" description="MacB-like periplasmic core" evidence="8">
    <location>
        <begin position="20"/>
        <end position="244"/>
    </location>
</feature>
<keyword evidence="4 6" id="KW-1133">Transmembrane helix</keyword>
<evidence type="ECO:0000256" key="5">
    <source>
        <dbReference type="ARBA" id="ARBA00023136"/>
    </source>
</evidence>
<feature type="transmembrane region" description="Helical" evidence="6">
    <location>
        <begin position="730"/>
        <end position="755"/>
    </location>
</feature>
<dbReference type="InterPro" id="IPR003838">
    <property type="entry name" value="ABC3_permease_C"/>
</dbReference>
<keyword evidence="2" id="KW-1003">Cell membrane</keyword>
<accession>A0ABW9RTA8</accession>
<keyword evidence="5 6" id="KW-0472">Membrane</keyword>
<evidence type="ECO:0000256" key="4">
    <source>
        <dbReference type="ARBA" id="ARBA00022989"/>
    </source>
</evidence>
<evidence type="ECO:0000256" key="1">
    <source>
        <dbReference type="ARBA" id="ARBA00004651"/>
    </source>
</evidence>
<evidence type="ECO:0000256" key="3">
    <source>
        <dbReference type="ARBA" id="ARBA00022692"/>
    </source>
</evidence>
<feature type="transmembrane region" description="Helical" evidence="6">
    <location>
        <begin position="21"/>
        <end position="41"/>
    </location>
</feature>
<feature type="transmembrane region" description="Helical" evidence="6">
    <location>
        <begin position="392"/>
        <end position="413"/>
    </location>
</feature>
<dbReference type="Proteomes" id="UP000798808">
    <property type="component" value="Unassembled WGS sequence"/>
</dbReference>
<dbReference type="PROSITE" id="PS51257">
    <property type="entry name" value="PROKAR_LIPOPROTEIN"/>
    <property type="match status" value="1"/>
</dbReference>
<sequence length="808" mass="90858">MLRNYFKIALRNLLKQKVYSVINIFGLSFGMACVLLIVVYVKDELSYDKFHKHADDIYRIAWFSNNPQTRTPHPMALALVKDFPEVEAATSLSPLWGAGLTKQTFSVRNPEKDITHDEKGILSVDSTFFEVFSFELLKGNKQEVLRNVGGILLSETSARKYFGDEDPVGKELAINDDRTLLMVEGVFKDVPQNSHFHFDALISYVTMKALEGRDSPYYTWADFGHYNYIRLKPGSDPDKLESQLMQWAMKYVDVPEEEMQMAMQNGMHFKLQRLTDIHLGSRIRWELEANGNKEYVYIMSAAALLILVIACINFMNLTTARSTERAREIGIRKSLGAYKSQVSLQFLGESLLTAIFAMLVTGLLAEVCLPFFNVITHKSLKINYFQNPELILILVGGTIITGLVAALYPSLFLSSMNPVVSLKGVGKLKPKGAGFRKVLIVFQFIISMALLSGSLIIYNQLQFIHNKDLGFDNDKIIVIPLKNEDLSDKLESMRTELSKIKGITSVSATSNVPGRQFNQNSISRTDDLQSRVSASETYIDYSFFETMGIEFAAGRGFSRDFPTDSNAFVINETAAKSINLADPVGKEITWYTDNNRREPLKGTVVGVVKDFNYGSLHEPIRPLLFYLAPAYNDMLIKVQGENFAETIAAVEQTWKKFENRFEFEYSILADDMGLLYEGEKKTANVFGGFSVIAILIACFGLFGIASLSYSQRIKEVGIRKVMGASVFRILTLLLRDFSVLIALSIIIAIPVAWAIMDNWLENFTYRIGISFFDFAISAVILVLVALVTVSYLTIKTAYSNPVDALKEE</sequence>
<organism evidence="9 10">
    <name type="scientific">Fulvivirga kasyanovii</name>
    <dbReference type="NCBI Taxonomy" id="396812"/>
    <lineage>
        <taxon>Bacteria</taxon>
        <taxon>Pseudomonadati</taxon>
        <taxon>Bacteroidota</taxon>
        <taxon>Cytophagia</taxon>
        <taxon>Cytophagales</taxon>
        <taxon>Fulvivirgaceae</taxon>
        <taxon>Fulvivirga</taxon>
    </lineage>
</organism>
<feature type="domain" description="ABC3 transporter permease C-terminal" evidence="7">
    <location>
        <begin position="301"/>
        <end position="418"/>
    </location>
</feature>
<feature type="transmembrane region" description="Helical" evidence="6">
    <location>
        <begin position="434"/>
        <end position="458"/>
    </location>
</feature>